<dbReference type="Gene3D" id="3.10.310.30">
    <property type="match status" value="1"/>
</dbReference>
<evidence type="ECO:0000259" key="1">
    <source>
        <dbReference type="Pfam" id="PF02272"/>
    </source>
</evidence>
<dbReference type="InterPro" id="IPR038763">
    <property type="entry name" value="DHH_sf"/>
</dbReference>
<dbReference type="InterPro" id="IPR052968">
    <property type="entry name" value="Nucleotide_metab_enz"/>
</dbReference>
<comment type="caution">
    <text evidence="2">The sequence shown here is derived from an EMBL/GenBank/DDBJ whole genome shotgun (WGS) entry which is preliminary data.</text>
</comment>
<dbReference type="PANTHER" id="PTHR42146">
    <property type="entry name" value="3',5'-CYCLIC-NUCLEOTIDE PHOSPHODIESTERASE"/>
    <property type="match status" value="1"/>
</dbReference>
<dbReference type="Pfam" id="PF02272">
    <property type="entry name" value="DHHA1"/>
    <property type="match status" value="1"/>
</dbReference>
<accession>A0A2M7Q902</accession>
<name>A0A2M7Q902_9BACT</name>
<proteinExistence type="predicted"/>
<reference evidence="3" key="1">
    <citation type="submission" date="2017-09" db="EMBL/GenBank/DDBJ databases">
        <title>Depth-based differentiation of microbial function through sediment-hosted aquifers and enrichment of novel symbionts in the deep terrestrial subsurface.</title>
        <authorList>
            <person name="Probst A.J."/>
            <person name="Ladd B."/>
            <person name="Jarett J.K."/>
            <person name="Geller-Mcgrath D.E."/>
            <person name="Sieber C.M.K."/>
            <person name="Emerson J.B."/>
            <person name="Anantharaman K."/>
            <person name="Thomas B.C."/>
            <person name="Malmstrom R."/>
            <person name="Stieglmeier M."/>
            <person name="Klingl A."/>
            <person name="Woyke T."/>
            <person name="Ryan C.M."/>
            <person name="Banfield J.F."/>
        </authorList>
    </citation>
    <scope>NUCLEOTIDE SEQUENCE [LARGE SCALE GENOMIC DNA]</scope>
</reference>
<organism evidence="2 3">
    <name type="scientific">Candidatus Wolfebacteria bacterium CG_4_10_14_0_8_um_filter_37_11</name>
    <dbReference type="NCBI Taxonomy" id="1975062"/>
    <lineage>
        <taxon>Bacteria</taxon>
        <taxon>Candidatus Wolfeibacteriota</taxon>
    </lineage>
</organism>
<dbReference type="Proteomes" id="UP000230363">
    <property type="component" value="Unassembled WGS sequence"/>
</dbReference>
<sequence length="276" mass="31863">MKPILILYHKNCPDGFGAAWAARKKFGNKAEYLGVDHRFTPKEKFIKTRKEIYTLDFCYSQSILKKLLKINPNIAVIDHHITSKEIIKSAKKYFYALNHSGSVLSWMYFHSKKPVPRLLQYIEDVDLWKWKLPFSAEISVALELYNNFDFKKWDKIASNFEDDKKIMKYVNEGKLILKYRGAILKRILGGVEKVKFEKQKAYVINSPVWQSEIGNYIVKNKKAIGIVWSRKSGKINVSLRSNGKIDVSKLAFKHGGGGHKAASGFTLDVEKPFPWK</sequence>
<gene>
    <name evidence="2" type="ORF">COY96_00665</name>
</gene>
<dbReference type="AlphaFoldDB" id="A0A2M7Q902"/>
<dbReference type="EMBL" id="PFKZ01000024">
    <property type="protein sequence ID" value="PIY59639.1"/>
    <property type="molecule type" value="Genomic_DNA"/>
</dbReference>
<evidence type="ECO:0000313" key="2">
    <source>
        <dbReference type="EMBL" id="PIY59639.1"/>
    </source>
</evidence>
<dbReference type="GO" id="GO:0003676">
    <property type="term" value="F:nucleic acid binding"/>
    <property type="evidence" value="ECO:0007669"/>
    <property type="project" value="InterPro"/>
</dbReference>
<evidence type="ECO:0000313" key="3">
    <source>
        <dbReference type="Proteomes" id="UP000230363"/>
    </source>
</evidence>
<dbReference type="PANTHER" id="PTHR42146:SF1">
    <property type="entry name" value="OLIGORIBONUCLEASE NRNB"/>
    <property type="match status" value="1"/>
</dbReference>
<dbReference type="SUPFAM" id="SSF64182">
    <property type="entry name" value="DHH phosphoesterases"/>
    <property type="match status" value="1"/>
</dbReference>
<feature type="domain" description="DHHA1" evidence="1">
    <location>
        <begin position="220"/>
        <end position="269"/>
    </location>
</feature>
<protein>
    <recommendedName>
        <fullName evidence="1">DHHA1 domain-containing protein</fullName>
    </recommendedName>
</protein>
<dbReference type="InterPro" id="IPR003156">
    <property type="entry name" value="DHHA1_dom"/>
</dbReference>